<dbReference type="InterPro" id="IPR006089">
    <property type="entry name" value="Acyl-CoA_DH_CS"/>
</dbReference>
<feature type="non-terminal residue" evidence="2">
    <location>
        <position position="1"/>
    </location>
</feature>
<sequence length="99" mass="10576">PIVYFGTAEQKKKYLPDLAAGTRIAAYCLTEPSSGSDALGAKTTARLSGDGTHYVLNGTKQFITNAGFADIFIVYAKVNGKDFSTFIVERTMEGVSFGP</sequence>
<dbReference type="Pfam" id="PF02770">
    <property type="entry name" value="Acyl-CoA_dh_M"/>
    <property type="match status" value="1"/>
</dbReference>
<dbReference type="EMBL" id="JAHZIK010003912">
    <property type="protein sequence ID" value="MBW7462415.1"/>
    <property type="molecule type" value="Genomic_DNA"/>
</dbReference>
<reference evidence="2 3" key="1">
    <citation type="submission" date="2021-07" db="EMBL/GenBank/DDBJ databases">
        <title>Paenibacillus radiodurans sp. nov., isolated from the southeastern edge of Tengger Desert.</title>
        <authorList>
            <person name="Zhang G."/>
        </authorList>
    </citation>
    <scope>NUCLEOTIDE SEQUENCE [LARGE SCALE GENOMIC DNA]</scope>
    <source>
        <strain evidence="2 3">CCM 7311</strain>
    </source>
</reference>
<dbReference type="Proteomes" id="UP001519887">
    <property type="component" value="Unassembled WGS sequence"/>
</dbReference>
<dbReference type="InterPro" id="IPR037069">
    <property type="entry name" value="AcylCoA_DH/ox_N_sf"/>
</dbReference>
<evidence type="ECO:0000259" key="1">
    <source>
        <dbReference type="Pfam" id="PF02770"/>
    </source>
</evidence>
<gene>
    <name evidence="2" type="ORF">K0U00_51030</name>
</gene>
<proteinExistence type="predicted"/>
<evidence type="ECO:0000313" key="2">
    <source>
        <dbReference type="EMBL" id="MBW7462415.1"/>
    </source>
</evidence>
<name>A0ABS7CN86_9BACL</name>
<dbReference type="PANTHER" id="PTHR43884:SF12">
    <property type="entry name" value="ISOVALERYL-COA DEHYDROGENASE, MITOCHONDRIAL-RELATED"/>
    <property type="match status" value="1"/>
</dbReference>
<dbReference type="Gene3D" id="1.10.540.10">
    <property type="entry name" value="Acyl-CoA dehydrogenase/oxidase, N-terminal domain"/>
    <property type="match status" value="1"/>
</dbReference>
<feature type="domain" description="Acyl-CoA oxidase/dehydrogenase middle" evidence="1">
    <location>
        <begin position="26"/>
        <end position="98"/>
    </location>
</feature>
<dbReference type="InterPro" id="IPR046373">
    <property type="entry name" value="Acyl-CoA_Oxase/DH_mid-dom_sf"/>
</dbReference>
<comment type="caution">
    <text evidence="2">The sequence shown here is derived from an EMBL/GenBank/DDBJ whole genome shotgun (WGS) entry which is preliminary data.</text>
</comment>
<evidence type="ECO:0000313" key="3">
    <source>
        <dbReference type="Proteomes" id="UP001519887"/>
    </source>
</evidence>
<dbReference type="PROSITE" id="PS00072">
    <property type="entry name" value="ACYL_COA_DH_1"/>
    <property type="match status" value="1"/>
</dbReference>
<organism evidence="2 3">
    <name type="scientific">Paenibacillus sepulcri</name>
    <dbReference type="NCBI Taxonomy" id="359917"/>
    <lineage>
        <taxon>Bacteria</taxon>
        <taxon>Bacillati</taxon>
        <taxon>Bacillota</taxon>
        <taxon>Bacilli</taxon>
        <taxon>Bacillales</taxon>
        <taxon>Paenibacillaceae</taxon>
        <taxon>Paenibacillus</taxon>
    </lineage>
</organism>
<dbReference type="InterPro" id="IPR006091">
    <property type="entry name" value="Acyl-CoA_Oxase/DH_mid-dom"/>
</dbReference>
<dbReference type="PANTHER" id="PTHR43884">
    <property type="entry name" value="ACYL-COA DEHYDROGENASE"/>
    <property type="match status" value="1"/>
</dbReference>
<accession>A0ABS7CN86</accession>
<dbReference type="SUPFAM" id="SSF56645">
    <property type="entry name" value="Acyl-CoA dehydrogenase NM domain-like"/>
    <property type="match status" value="1"/>
</dbReference>
<protein>
    <submittedName>
        <fullName evidence="2">Acyl-CoA dehydrogenase family protein</fullName>
    </submittedName>
</protein>
<dbReference type="Gene3D" id="2.40.110.10">
    <property type="entry name" value="Butyryl-CoA Dehydrogenase, subunit A, domain 2"/>
    <property type="match status" value="1"/>
</dbReference>
<keyword evidence="3" id="KW-1185">Reference proteome</keyword>
<feature type="non-terminal residue" evidence="2">
    <location>
        <position position="99"/>
    </location>
</feature>
<dbReference type="InterPro" id="IPR009100">
    <property type="entry name" value="AcylCoA_DH/oxidase_NM_dom_sf"/>
</dbReference>